<evidence type="ECO:0000256" key="7">
    <source>
        <dbReference type="ARBA" id="ARBA00023157"/>
    </source>
</evidence>
<evidence type="ECO:0000256" key="10">
    <source>
        <dbReference type="SAM" id="SignalP"/>
    </source>
</evidence>
<comment type="function">
    <text evidence="1">Involved in gametogenesis and steroidogenesis.</text>
</comment>
<accession>A0A8C4TH63</accession>
<dbReference type="PROSITE" id="PS00689">
    <property type="entry name" value="GLYCO_HORMONE_BETA_2"/>
    <property type="match status" value="1"/>
</dbReference>
<evidence type="ECO:0000256" key="4">
    <source>
        <dbReference type="ARBA" id="ARBA00011870"/>
    </source>
</evidence>
<keyword evidence="10" id="KW-0732">Signal</keyword>
<reference evidence="12" key="1">
    <citation type="submission" date="2021-06" db="EMBL/GenBank/DDBJ databases">
        <authorList>
            <consortium name="Wellcome Sanger Institute Data Sharing"/>
        </authorList>
    </citation>
    <scope>NUCLEOTIDE SEQUENCE [LARGE SCALE GENOMIC DNA]</scope>
</reference>
<keyword evidence="5" id="KW-0964">Secreted</keyword>
<keyword evidence="13" id="KW-1185">Reference proteome</keyword>
<dbReference type="InterPro" id="IPR006208">
    <property type="entry name" value="Glyco_hormone_CN"/>
</dbReference>
<dbReference type="PROSITE" id="PS00261">
    <property type="entry name" value="GLYCO_HORMONE_BETA_1"/>
    <property type="match status" value="1"/>
</dbReference>
<evidence type="ECO:0000259" key="11">
    <source>
        <dbReference type="Pfam" id="PF00007"/>
    </source>
</evidence>
<dbReference type="GO" id="GO:0005615">
    <property type="term" value="C:extracellular space"/>
    <property type="evidence" value="ECO:0007669"/>
    <property type="project" value="TreeGrafter"/>
</dbReference>
<dbReference type="GO" id="GO:0007186">
    <property type="term" value="P:G protein-coupled receptor signaling pathway"/>
    <property type="evidence" value="ECO:0007669"/>
    <property type="project" value="TreeGrafter"/>
</dbReference>
<dbReference type="InterPro" id="IPR001545">
    <property type="entry name" value="Gonadotropin_bsu"/>
</dbReference>
<organism evidence="12 13">
    <name type="scientific">Erpetoichthys calabaricus</name>
    <name type="common">Rope fish</name>
    <name type="synonym">Calamoichthys calabaricus</name>
    <dbReference type="NCBI Taxonomy" id="27687"/>
    <lineage>
        <taxon>Eukaryota</taxon>
        <taxon>Metazoa</taxon>
        <taxon>Chordata</taxon>
        <taxon>Craniata</taxon>
        <taxon>Vertebrata</taxon>
        <taxon>Euteleostomi</taxon>
        <taxon>Actinopterygii</taxon>
        <taxon>Polypteriformes</taxon>
        <taxon>Polypteridae</taxon>
        <taxon>Erpetoichthys</taxon>
    </lineage>
</organism>
<dbReference type="GO" id="GO:0005737">
    <property type="term" value="C:cytoplasm"/>
    <property type="evidence" value="ECO:0007669"/>
    <property type="project" value="TreeGrafter"/>
</dbReference>
<proteinExistence type="inferred from homology"/>
<evidence type="ECO:0000256" key="1">
    <source>
        <dbReference type="ARBA" id="ARBA00003920"/>
    </source>
</evidence>
<reference evidence="12" key="2">
    <citation type="submission" date="2025-08" db="UniProtKB">
        <authorList>
            <consortium name="Ensembl"/>
        </authorList>
    </citation>
    <scope>IDENTIFICATION</scope>
</reference>
<name>A0A8C4TH63_ERPCA</name>
<dbReference type="CDD" id="cd00069">
    <property type="entry name" value="GHB_like"/>
    <property type="match status" value="1"/>
</dbReference>
<dbReference type="Gene3D" id="2.10.90.10">
    <property type="entry name" value="Cystine-knot cytokines"/>
    <property type="match status" value="1"/>
</dbReference>
<gene>
    <name evidence="12" type="primary">LOC114661359</name>
</gene>
<keyword evidence="7" id="KW-1015">Disulfide bond</keyword>
<sequence>MNYLYHYKVITLFFFIHTCAYASILRHCEPVNETISVEKEECPKCVLITTRICSGYCLTRSTIAPLYQHVCSYKEIRYEKIKLPGCPNGVDPYFTYPVAVSCYCSLCKMDNSDCTTQSISPSFCIYAQPVWVRLPFAKFPVSCYPPYPHSQGNYLFSCIQE</sequence>
<dbReference type="SUPFAM" id="SSF57501">
    <property type="entry name" value="Cystine-knot cytokines"/>
    <property type="match status" value="1"/>
</dbReference>
<protein>
    <submittedName>
        <fullName evidence="12">Luteinizing hormone subunit beta</fullName>
    </submittedName>
</protein>
<dbReference type="GO" id="GO:0010817">
    <property type="term" value="P:regulation of hormone levels"/>
    <property type="evidence" value="ECO:0007669"/>
    <property type="project" value="UniProtKB-ARBA"/>
</dbReference>
<dbReference type="InterPro" id="IPR029034">
    <property type="entry name" value="Cystine-knot_cytokine"/>
</dbReference>
<comment type="similarity">
    <text evidence="3 9">Belongs to the glycoprotein hormones subunit beta family.</text>
</comment>
<dbReference type="GO" id="GO:0005179">
    <property type="term" value="F:hormone activity"/>
    <property type="evidence" value="ECO:0007669"/>
    <property type="project" value="UniProtKB-KW"/>
</dbReference>
<keyword evidence="6 9" id="KW-0372">Hormone</keyword>
<dbReference type="FunFam" id="2.10.90.10:FF:000007">
    <property type="entry name" value="Luteinizing hormone beta subunit"/>
    <property type="match status" value="1"/>
</dbReference>
<evidence type="ECO:0000256" key="2">
    <source>
        <dbReference type="ARBA" id="ARBA00004613"/>
    </source>
</evidence>
<dbReference type="GeneTree" id="ENSGT00940000161285"/>
<reference evidence="12" key="3">
    <citation type="submission" date="2025-09" db="UniProtKB">
        <authorList>
            <consortium name="Ensembl"/>
        </authorList>
    </citation>
    <scope>IDENTIFICATION</scope>
</reference>
<dbReference type="PANTHER" id="PTHR11515">
    <property type="entry name" value="GLYCOPROTEIN HORMONE BETA CHAIN"/>
    <property type="match status" value="1"/>
</dbReference>
<dbReference type="PANTHER" id="PTHR11515:SF11">
    <property type="entry name" value="LUTROPIN SUBUNIT BETA"/>
    <property type="match status" value="1"/>
</dbReference>
<dbReference type="Pfam" id="PF00007">
    <property type="entry name" value="Cys_knot"/>
    <property type="match status" value="1"/>
</dbReference>
<evidence type="ECO:0000313" key="13">
    <source>
        <dbReference type="Proteomes" id="UP000694620"/>
    </source>
</evidence>
<dbReference type="Ensembl" id="ENSECRT00000033286.1">
    <property type="protein sequence ID" value="ENSECRP00000032563.1"/>
    <property type="gene ID" value="ENSECRG00000021801.1"/>
</dbReference>
<comment type="subcellular location">
    <subcellularLocation>
        <location evidence="2 9">Secreted</location>
    </subcellularLocation>
</comment>
<evidence type="ECO:0000256" key="3">
    <source>
        <dbReference type="ARBA" id="ARBA00006552"/>
    </source>
</evidence>
<dbReference type="AlphaFoldDB" id="A0A8C4TH63"/>
<evidence type="ECO:0000313" key="12">
    <source>
        <dbReference type="Ensembl" id="ENSECRP00000032563.1"/>
    </source>
</evidence>
<feature type="signal peptide" evidence="10">
    <location>
        <begin position="1"/>
        <end position="22"/>
    </location>
</feature>
<evidence type="ECO:0000256" key="9">
    <source>
        <dbReference type="RuleBase" id="RU004069"/>
    </source>
</evidence>
<dbReference type="InterPro" id="IPR018245">
    <property type="entry name" value="Gonadotropin_bsu_CS"/>
</dbReference>
<keyword evidence="8" id="KW-0325">Glycoprotein</keyword>
<feature type="chain" id="PRO_5034733356" evidence="10">
    <location>
        <begin position="23"/>
        <end position="161"/>
    </location>
</feature>
<dbReference type="SMART" id="SM00068">
    <property type="entry name" value="GHB"/>
    <property type="match status" value="1"/>
</dbReference>
<comment type="subunit">
    <text evidence="4">Heterodimer of an alpha and a beta chain.</text>
</comment>
<evidence type="ECO:0000256" key="8">
    <source>
        <dbReference type="ARBA" id="ARBA00023180"/>
    </source>
</evidence>
<evidence type="ECO:0000256" key="5">
    <source>
        <dbReference type="ARBA" id="ARBA00022525"/>
    </source>
</evidence>
<dbReference type="Proteomes" id="UP000694620">
    <property type="component" value="Chromosome 11"/>
</dbReference>
<feature type="domain" description="Glycoprotein hormone subunit beta" evidence="11">
    <location>
        <begin position="26"/>
        <end position="124"/>
    </location>
</feature>
<evidence type="ECO:0000256" key="6">
    <source>
        <dbReference type="ARBA" id="ARBA00022702"/>
    </source>
</evidence>